<dbReference type="GO" id="GO:0004132">
    <property type="term" value="F:dCMP deaminase activity"/>
    <property type="evidence" value="ECO:0007669"/>
    <property type="project" value="InterPro"/>
</dbReference>
<dbReference type="InterPro" id="IPR035105">
    <property type="entry name" value="Deoxycytidylate_deaminase_dom"/>
</dbReference>
<evidence type="ECO:0000256" key="1">
    <source>
        <dbReference type="ARBA" id="ARBA00001947"/>
    </source>
</evidence>
<protein>
    <submittedName>
        <fullName evidence="6">CMP/dCMP deaminase zinc-binding</fullName>
    </submittedName>
</protein>
<dbReference type="CDD" id="cd01286">
    <property type="entry name" value="deoxycytidylate_deaminase"/>
    <property type="match status" value="1"/>
</dbReference>
<dbReference type="PANTHER" id="PTHR11086:SF18">
    <property type="entry name" value="DEOXYCYTIDYLATE DEAMINASE"/>
    <property type="match status" value="1"/>
</dbReference>
<sequence length="156" mass="17628">MTEKSYTIVKSDKPKKERQGWNEYFMNLAKLAAERSTCDRANVGAVIVNSENRIVATGYNGSVGSKTPHCDDIGHVMRENHCIATQHAEINCLCYCAKEGIPVKNSVIYVTHFPCLNCTKALIQAGIKKIYYSNDYRIDDYALELLNINDILYEKI</sequence>
<organism evidence="6 7">
    <name type="scientific">Clostridium cellulovorans (strain ATCC 35296 / DSM 3052 / OCM 3 / 743B)</name>
    <dbReference type="NCBI Taxonomy" id="573061"/>
    <lineage>
        <taxon>Bacteria</taxon>
        <taxon>Bacillati</taxon>
        <taxon>Bacillota</taxon>
        <taxon>Clostridia</taxon>
        <taxon>Eubacteriales</taxon>
        <taxon>Clostridiaceae</taxon>
        <taxon>Clostridium</taxon>
    </lineage>
</organism>
<dbReference type="HOGENOM" id="CLU_047993_2_1_9"/>
<evidence type="ECO:0000256" key="3">
    <source>
        <dbReference type="PIRSR" id="PIRSR006019-1"/>
    </source>
</evidence>
<dbReference type="Gene3D" id="3.40.140.10">
    <property type="entry name" value="Cytidine Deaminase, domain 2"/>
    <property type="match status" value="1"/>
</dbReference>
<dbReference type="Proteomes" id="UP000002730">
    <property type="component" value="Chromosome"/>
</dbReference>
<comment type="cofactor">
    <cofactor evidence="1 4">
        <name>Zn(2+)</name>
        <dbReference type="ChEBI" id="CHEBI:29105"/>
    </cofactor>
</comment>
<evidence type="ECO:0000259" key="5">
    <source>
        <dbReference type="PROSITE" id="PS51747"/>
    </source>
</evidence>
<dbReference type="OrthoDB" id="9788517at2"/>
<dbReference type="PANTHER" id="PTHR11086">
    <property type="entry name" value="DEOXYCYTIDYLATE DEAMINASE-RELATED"/>
    <property type="match status" value="1"/>
</dbReference>
<evidence type="ECO:0000256" key="4">
    <source>
        <dbReference type="PIRSR" id="PIRSR006019-2"/>
    </source>
</evidence>
<gene>
    <name evidence="6" type="ordered locus">Clocel_2774</name>
</gene>
<reference evidence="6 7" key="1">
    <citation type="submission" date="2010-08" db="EMBL/GenBank/DDBJ databases">
        <title>Complete sequence of Clostridium cellulovorans 743B.</title>
        <authorList>
            <consortium name="US DOE Joint Genome Institute"/>
            <person name="Lucas S."/>
            <person name="Copeland A."/>
            <person name="Lapidus A."/>
            <person name="Cheng J.-F."/>
            <person name="Bruce D."/>
            <person name="Goodwin L."/>
            <person name="Pitluck S."/>
            <person name="Chertkov O."/>
            <person name="Detter J.C."/>
            <person name="Han C."/>
            <person name="Tapia R."/>
            <person name="Land M."/>
            <person name="Hauser L."/>
            <person name="Chang Y.-J."/>
            <person name="Jeffries C."/>
            <person name="Kyrpides N."/>
            <person name="Ivanova N."/>
            <person name="Mikhailova N."/>
            <person name="Hemme C.L."/>
            <person name="Woyke T."/>
        </authorList>
    </citation>
    <scope>NUCLEOTIDE SEQUENCE [LARGE SCALE GENOMIC DNA]</scope>
    <source>
        <strain evidence="7">ATCC 35296 / DSM 3052 / OCM 3 / 743B</strain>
    </source>
</reference>
<dbReference type="Pfam" id="PF00383">
    <property type="entry name" value="dCMP_cyt_deam_1"/>
    <property type="match status" value="1"/>
</dbReference>
<dbReference type="EMBL" id="CP002160">
    <property type="protein sequence ID" value="ADL52471.1"/>
    <property type="molecule type" value="Genomic_DNA"/>
</dbReference>
<keyword evidence="4" id="KW-0862">Zinc</keyword>
<keyword evidence="4" id="KW-0479">Metal-binding</keyword>
<dbReference type="eggNOG" id="COG2131">
    <property type="taxonomic scope" value="Bacteria"/>
</dbReference>
<dbReference type="STRING" id="573061.Clocel_2774"/>
<feature type="active site" description="Proton donor" evidence="3">
    <location>
        <position position="89"/>
    </location>
</feature>
<name>D9SS24_CLOC7</name>
<dbReference type="RefSeq" id="WP_010076662.1">
    <property type="nucleotide sequence ID" value="NC_014393.1"/>
</dbReference>
<dbReference type="AlphaFoldDB" id="D9SS24"/>
<accession>D9SS24</accession>
<dbReference type="InterPro" id="IPR002125">
    <property type="entry name" value="CMP_dCMP_dom"/>
</dbReference>
<feature type="binding site" evidence="4">
    <location>
        <position position="115"/>
    </location>
    <ligand>
        <name>Zn(2+)</name>
        <dbReference type="ChEBI" id="CHEBI:29105"/>
        <note>catalytic</note>
    </ligand>
</feature>
<dbReference type="GO" id="GO:0008270">
    <property type="term" value="F:zinc ion binding"/>
    <property type="evidence" value="ECO:0007669"/>
    <property type="project" value="InterPro"/>
</dbReference>
<evidence type="ECO:0000313" key="7">
    <source>
        <dbReference type="Proteomes" id="UP000002730"/>
    </source>
</evidence>
<feature type="domain" description="CMP/dCMP-type deaminase" evidence="5">
    <location>
        <begin position="20"/>
        <end position="149"/>
    </location>
</feature>
<dbReference type="PIRSF" id="PIRSF006019">
    <property type="entry name" value="dCMP_deaminase"/>
    <property type="match status" value="1"/>
</dbReference>
<feature type="binding site" evidence="4">
    <location>
        <position position="87"/>
    </location>
    <ligand>
        <name>Zn(2+)</name>
        <dbReference type="ChEBI" id="CHEBI:29105"/>
        <note>catalytic</note>
    </ligand>
</feature>
<dbReference type="InterPro" id="IPR016473">
    <property type="entry name" value="dCMP_deaminase"/>
</dbReference>
<dbReference type="PROSITE" id="PS51747">
    <property type="entry name" value="CYT_DCMP_DEAMINASES_2"/>
    <property type="match status" value="1"/>
</dbReference>
<proteinExistence type="predicted"/>
<keyword evidence="7" id="KW-1185">Reference proteome</keyword>
<feature type="binding site" evidence="4">
    <location>
        <position position="118"/>
    </location>
    <ligand>
        <name>Zn(2+)</name>
        <dbReference type="ChEBI" id="CHEBI:29105"/>
        <note>catalytic</note>
    </ligand>
</feature>
<dbReference type="InterPro" id="IPR016193">
    <property type="entry name" value="Cytidine_deaminase-like"/>
</dbReference>
<dbReference type="KEGG" id="ccb:Clocel_2774"/>
<dbReference type="GO" id="GO:0005737">
    <property type="term" value="C:cytoplasm"/>
    <property type="evidence" value="ECO:0007669"/>
    <property type="project" value="TreeGrafter"/>
</dbReference>
<dbReference type="GO" id="GO:0006220">
    <property type="term" value="P:pyrimidine nucleotide metabolic process"/>
    <property type="evidence" value="ECO:0007669"/>
    <property type="project" value="InterPro"/>
</dbReference>
<dbReference type="SUPFAM" id="SSF53927">
    <property type="entry name" value="Cytidine deaminase-like"/>
    <property type="match status" value="1"/>
</dbReference>
<evidence type="ECO:0000313" key="6">
    <source>
        <dbReference type="EMBL" id="ADL52471.1"/>
    </source>
</evidence>
<keyword evidence="2" id="KW-0378">Hydrolase</keyword>
<evidence type="ECO:0000256" key="2">
    <source>
        <dbReference type="ARBA" id="ARBA00022801"/>
    </source>
</evidence>
<dbReference type="InterPro" id="IPR015517">
    <property type="entry name" value="dCMP_deaminase-rel"/>
</dbReference>